<evidence type="ECO:0000313" key="6">
    <source>
        <dbReference type="Proteomes" id="UP000000709"/>
    </source>
</evidence>
<dbReference type="SUPFAM" id="SSF50249">
    <property type="entry name" value="Nucleic acid-binding proteins"/>
    <property type="match status" value="1"/>
</dbReference>
<evidence type="ECO:0000256" key="2">
    <source>
        <dbReference type="ARBA" id="ARBA00022884"/>
    </source>
</evidence>
<dbReference type="InParanoid" id="G3AIF2"/>
<sequence>MIRSILTKRAYSVAPNTFHPQYLKLQVGQIQSCKRHEASDKLYISQIAIGENNGEKSTLQVCSGLVPFLPIEQMYNKKVVVVTNMKPRKLRGEASMGMILAAEAEVNEKLQVEVVEPPTGSAIGERLYFGSENHEFQPPKLKDKVWEYIQPRLRTNDQKQIVFIDEDNVHHILRGQDPNESATVPTLTNSLVH</sequence>
<dbReference type="PANTHER" id="PTHR11586:SF33">
    <property type="entry name" value="AMINOACYL TRNA SYNTHASE COMPLEX-INTERACTING MULTIFUNCTIONAL PROTEIN 1"/>
    <property type="match status" value="1"/>
</dbReference>
<feature type="domain" description="TRNA-binding" evidence="4">
    <location>
        <begin position="19"/>
        <end position="128"/>
    </location>
</feature>
<organism evidence="6">
    <name type="scientific">Spathaspora passalidarum (strain NRRL Y-27907 / 11-Y1)</name>
    <dbReference type="NCBI Taxonomy" id="619300"/>
    <lineage>
        <taxon>Eukaryota</taxon>
        <taxon>Fungi</taxon>
        <taxon>Dikarya</taxon>
        <taxon>Ascomycota</taxon>
        <taxon>Saccharomycotina</taxon>
        <taxon>Pichiomycetes</taxon>
        <taxon>Debaryomycetaceae</taxon>
        <taxon>Spathaspora</taxon>
    </lineage>
</organism>
<dbReference type="InterPro" id="IPR012340">
    <property type="entry name" value="NA-bd_OB-fold"/>
</dbReference>
<keyword evidence="6" id="KW-1185">Reference proteome</keyword>
<accession>G3AIF2</accession>
<dbReference type="AlphaFoldDB" id="G3AIF2"/>
<reference evidence="5 6" key="1">
    <citation type="journal article" date="2011" name="Proc. Natl. Acad. Sci. U.S.A.">
        <title>Comparative genomics of xylose-fermenting fungi for enhanced biofuel production.</title>
        <authorList>
            <person name="Wohlbach D.J."/>
            <person name="Kuo A."/>
            <person name="Sato T.K."/>
            <person name="Potts K.M."/>
            <person name="Salamov A.A."/>
            <person name="LaButti K.M."/>
            <person name="Sun H."/>
            <person name="Clum A."/>
            <person name="Pangilinan J.L."/>
            <person name="Lindquist E.A."/>
            <person name="Lucas S."/>
            <person name="Lapidus A."/>
            <person name="Jin M."/>
            <person name="Gunawan C."/>
            <person name="Balan V."/>
            <person name="Dale B.E."/>
            <person name="Jeffries T.W."/>
            <person name="Zinkel R."/>
            <person name="Barry K.W."/>
            <person name="Grigoriev I.V."/>
            <person name="Gasch A.P."/>
        </authorList>
    </citation>
    <scope>NUCLEOTIDE SEQUENCE [LARGE SCALE GENOMIC DNA]</scope>
    <source>
        <strain evidence="6">NRRL Y-27907 / 11-Y1</strain>
    </source>
</reference>
<dbReference type="EMBL" id="GL996500">
    <property type="protein sequence ID" value="EGW34422.1"/>
    <property type="molecule type" value="Genomic_DNA"/>
</dbReference>
<dbReference type="InterPro" id="IPR051270">
    <property type="entry name" value="Tyrosine-tRNA_ligase_regulator"/>
</dbReference>
<gene>
    <name evidence="5" type="ORF">SPAPADRAFT_70535</name>
</gene>
<dbReference type="Gene3D" id="2.40.50.140">
    <property type="entry name" value="Nucleic acid-binding proteins"/>
    <property type="match status" value="1"/>
</dbReference>
<name>G3AIF2_SPAPN</name>
<protein>
    <recommendedName>
        <fullName evidence="4">tRNA-binding domain-containing protein</fullName>
    </recommendedName>
</protein>
<dbReference type="eggNOG" id="KOG2241">
    <property type="taxonomic scope" value="Eukaryota"/>
</dbReference>
<dbReference type="OMA" id="KKCKLRG"/>
<keyword evidence="2 3" id="KW-0694">RNA-binding</keyword>
<keyword evidence="1 3" id="KW-0820">tRNA-binding</keyword>
<dbReference type="PANTHER" id="PTHR11586">
    <property type="entry name" value="TRNA-AMINOACYLATION COFACTOR ARC1 FAMILY MEMBER"/>
    <property type="match status" value="1"/>
</dbReference>
<dbReference type="RefSeq" id="XP_007374006.1">
    <property type="nucleotide sequence ID" value="XM_007373944.1"/>
</dbReference>
<dbReference type="PROSITE" id="PS50886">
    <property type="entry name" value="TRBD"/>
    <property type="match status" value="1"/>
</dbReference>
<dbReference type="HOGENOM" id="CLU_009710_6_4_1"/>
<dbReference type="GO" id="GO:0000049">
    <property type="term" value="F:tRNA binding"/>
    <property type="evidence" value="ECO:0007669"/>
    <property type="project" value="UniProtKB-UniRule"/>
</dbReference>
<evidence type="ECO:0000313" key="5">
    <source>
        <dbReference type="EMBL" id="EGW34422.1"/>
    </source>
</evidence>
<dbReference type="Proteomes" id="UP000000709">
    <property type="component" value="Unassembled WGS sequence"/>
</dbReference>
<evidence type="ECO:0000259" key="4">
    <source>
        <dbReference type="PROSITE" id="PS50886"/>
    </source>
</evidence>
<dbReference type="STRING" id="619300.G3AIF2"/>
<dbReference type="Pfam" id="PF01588">
    <property type="entry name" value="tRNA_bind"/>
    <property type="match status" value="1"/>
</dbReference>
<dbReference type="KEGG" id="spaa:SPAPADRAFT_70535"/>
<evidence type="ECO:0000256" key="3">
    <source>
        <dbReference type="PROSITE-ProRule" id="PRU00209"/>
    </source>
</evidence>
<proteinExistence type="predicted"/>
<evidence type="ECO:0000256" key="1">
    <source>
        <dbReference type="ARBA" id="ARBA00022555"/>
    </source>
</evidence>
<dbReference type="GeneID" id="18875331"/>
<dbReference type="InterPro" id="IPR002547">
    <property type="entry name" value="tRNA-bd_dom"/>
</dbReference>